<dbReference type="Pfam" id="PF01047">
    <property type="entry name" value="MarR"/>
    <property type="match status" value="1"/>
</dbReference>
<name>A0A6M0HA12_9CLOT</name>
<dbReference type="InterPro" id="IPR000835">
    <property type="entry name" value="HTH_MarR-typ"/>
</dbReference>
<keyword evidence="2" id="KW-0238">DNA-binding</keyword>
<dbReference type="RefSeq" id="WP_082761306.1">
    <property type="nucleotide sequence ID" value="NZ_JAAGPU010000048.1"/>
</dbReference>
<dbReference type="SMART" id="SM00347">
    <property type="entry name" value="HTH_MARR"/>
    <property type="match status" value="1"/>
</dbReference>
<dbReference type="PROSITE" id="PS50995">
    <property type="entry name" value="HTH_MARR_2"/>
    <property type="match status" value="1"/>
</dbReference>
<reference evidence="5 6" key="1">
    <citation type="submission" date="2020-02" db="EMBL/GenBank/DDBJ databases">
        <title>Genome assembly of a novel Clostridium senegalense strain.</title>
        <authorList>
            <person name="Gupta T.B."/>
            <person name="Jauregui R."/>
            <person name="Maclean P."/>
            <person name="Nawarathana A."/>
            <person name="Brightwell G."/>
        </authorList>
    </citation>
    <scope>NUCLEOTIDE SEQUENCE [LARGE SCALE GENOMIC DNA]</scope>
    <source>
        <strain evidence="5 6">AGRFS4</strain>
    </source>
</reference>
<evidence type="ECO:0000256" key="1">
    <source>
        <dbReference type="ARBA" id="ARBA00023015"/>
    </source>
</evidence>
<evidence type="ECO:0000256" key="2">
    <source>
        <dbReference type="ARBA" id="ARBA00023125"/>
    </source>
</evidence>
<keyword evidence="6" id="KW-1185">Reference proteome</keyword>
<sequence>MFTQTGAKWPEKTLSINISIFYKDFQKYCEEKLKPFKLTPGLYNYLLFIYYNPGCNLNEISTHLKVDKALTTKTIKKLLTLGYVDKLINEYDNRAFKVYPTKNSINMMEYLVTIFEQWEEKITANLSTHEVNNFNEFFLKTLPNLNR</sequence>
<dbReference type="SUPFAM" id="SSF46785">
    <property type="entry name" value="Winged helix' DNA-binding domain"/>
    <property type="match status" value="1"/>
</dbReference>
<keyword evidence="1" id="KW-0805">Transcription regulation</keyword>
<evidence type="ECO:0000259" key="4">
    <source>
        <dbReference type="PROSITE" id="PS50995"/>
    </source>
</evidence>
<feature type="domain" description="HTH marR-type" evidence="4">
    <location>
        <begin position="1"/>
        <end position="143"/>
    </location>
</feature>
<dbReference type="GO" id="GO:0003677">
    <property type="term" value="F:DNA binding"/>
    <property type="evidence" value="ECO:0007669"/>
    <property type="project" value="UniProtKB-KW"/>
</dbReference>
<dbReference type="InterPro" id="IPR036388">
    <property type="entry name" value="WH-like_DNA-bd_sf"/>
</dbReference>
<evidence type="ECO:0000313" key="6">
    <source>
        <dbReference type="Proteomes" id="UP000481872"/>
    </source>
</evidence>
<evidence type="ECO:0000256" key="3">
    <source>
        <dbReference type="ARBA" id="ARBA00023163"/>
    </source>
</evidence>
<protein>
    <submittedName>
        <fullName evidence="5">Winged helix-turn-helix transcriptional regulator</fullName>
    </submittedName>
</protein>
<dbReference type="Gene3D" id="1.10.10.10">
    <property type="entry name" value="Winged helix-like DNA-binding domain superfamily/Winged helix DNA-binding domain"/>
    <property type="match status" value="1"/>
</dbReference>
<dbReference type="GO" id="GO:0003700">
    <property type="term" value="F:DNA-binding transcription factor activity"/>
    <property type="evidence" value="ECO:0007669"/>
    <property type="project" value="InterPro"/>
</dbReference>
<gene>
    <name evidence="5" type="ORF">G3M99_17030</name>
</gene>
<accession>A0A6M0HA12</accession>
<dbReference type="Proteomes" id="UP000481872">
    <property type="component" value="Unassembled WGS sequence"/>
</dbReference>
<dbReference type="InterPro" id="IPR036390">
    <property type="entry name" value="WH_DNA-bd_sf"/>
</dbReference>
<dbReference type="PANTHER" id="PTHR42756:SF2">
    <property type="entry name" value="MARR FAMILY REGULATORY PROTEIN"/>
    <property type="match status" value="1"/>
</dbReference>
<comment type="caution">
    <text evidence="5">The sequence shown here is derived from an EMBL/GenBank/DDBJ whole genome shotgun (WGS) entry which is preliminary data.</text>
</comment>
<dbReference type="EMBL" id="JAAGPU010000048">
    <property type="protein sequence ID" value="NEU06512.1"/>
    <property type="molecule type" value="Genomic_DNA"/>
</dbReference>
<evidence type="ECO:0000313" key="5">
    <source>
        <dbReference type="EMBL" id="NEU06512.1"/>
    </source>
</evidence>
<dbReference type="AlphaFoldDB" id="A0A6M0HA12"/>
<keyword evidence="3" id="KW-0804">Transcription</keyword>
<organism evidence="5 6">
    <name type="scientific">Clostridium senegalense</name>
    <dbReference type="NCBI Taxonomy" id="1465809"/>
    <lineage>
        <taxon>Bacteria</taxon>
        <taxon>Bacillati</taxon>
        <taxon>Bacillota</taxon>
        <taxon>Clostridia</taxon>
        <taxon>Eubacteriales</taxon>
        <taxon>Clostridiaceae</taxon>
        <taxon>Clostridium</taxon>
    </lineage>
</organism>
<proteinExistence type="predicted"/>
<dbReference type="PANTHER" id="PTHR42756">
    <property type="entry name" value="TRANSCRIPTIONAL REGULATOR, MARR"/>
    <property type="match status" value="1"/>
</dbReference>